<keyword evidence="4" id="KW-0676">Redox-active center</keyword>
<evidence type="ECO:0000313" key="7">
    <source>
        <dbReference type="Proteomes" id="UP001319200"/>
    </source>
</evidence>
<dbReference type="GO" id="GO:0030313">
    <property type="term" value="C:cell envelope"/>
    <property type="evidence" value="ECO:0007669"/>
    <property type="project" value="UniProtKB-SubCell"/>
</dbReference>
<feature type="domain" description="Thioredoxin" evidence="5">
    <location>
        <begin position="308"/>
        <end position="458"/>
    </location>
</feature>
<reference evidence="6 7" key="1">
    <citation type="submission" date="2021-05" db="EMBL/GenBank/DDBJ databases">
        <title>A Polyphasic approach of four new species of the genus Ohtaekwangia: Ohtaekwangia histidinii sp. nov., Ohtaekwangia cretensis sp. nov., Ohtaekwangia indiensis sp. nov., Ohtaekwangia reichenbachii sp. nov. from diverse environment.</title>
        <authorList>
            <person name="Octaviana S."/>
        </authorList>
    </citation>
    <scope>NUCLEOTIDE SEQUENCE [LARGE SCALE GENOMIC DNA]</scope>
    <source>
        <strain evidence="6 7">PWU4</strain>
    </source>
</reference>
<comment type="caution">
    <text evidence="6">The sequence shown here is derived from an EMBL/GenBank/DDBJ whole genome shotgun (WGS) entry which is preliminary data.</text>
</comment>
<dbReference type="SUPFAM" id="SSF52833">
    <property type="entry name" value="Thioredoxin-like"/>
    <property type="match status" value="1"/>
</dbReference>
<dbReference type="InterPro" id="IPR050553">
    <property type="entry name" value="Thioredoxin_ResA/DsbE_sf"/>
</dbReference>
<dbReference type="Proteomes" id="UP001319200">
    <property type="component" value="Unassembled WGS sequence"/>
</dbReference>
<name>A0AAP2DLX8_9BACT</name>
<dbReference type="Pfam" id="PF08534">
    <property type="entry name" value="Redoxin"/>
    <property type="match status" value="1"/>
</dbReference>
<evidence type="ECO:0000256" key="1">
    <source>
        <dbReference type="ARBA" id="ARBA00004196"/>
    </source>
</evidence>
<evidence type="ECO:0000259" key="5">
    <source>
        <dbReference type="PROSITE" id="PS51352"/>
    </source>
</evidence>
<evidence type="ECO:0000256" key="3">
    <source>
        <dbReference type="ARBA" id="ARBA00023157"/>
    </source>
</evidence>
<dbReference type="PROSITE" id="PS51352">
    <property type="entry name" value="THIOREDOXIN_2"/>
    <property type="match status" value="1"/>
</dbReference>
<evidence type="ECO:0000256" key="2">
    <source>
        <dbReference type="ARBA" id="ARBA00022748"/>
    </source>
</evidence>
<proteinExistence type="predicted"/>
<gene>
    <name evidence="6" type="ORF">KK083_17720</name>
</gene>
<dbReference type="EMBL" id="JAHESF010000017">
    <property type="protein sequence ID" value="MBT1698735.1"/>
    <property type="molecule type" value="Genomic_DNA"/>
</dbReference>
<dbReference type="CDD" id="cd02966">
    <property type="entry name" value="TlpA_like_family"/>
    <property type="match status" value="1"/>
</dbReference>
<dbReference type="InterPro" id="IPR013740">
    <property type="entry name" value="Redoxin"/>
</dbReference>
<protein>
    <submittedName>
        <fullName evidence="6">TlpA family protein disulfide reductase</fullName>
    </submittedName>
</protein>
<keyword evidence="3" id="KW-1015">Disulfide bond</keyword>
<dbReference type="AlphaFoldDB" id="A0AAP2DLX8"/>
<dbReference type="InterPro" id="IPR013766">
    <property type="entry name" value="Thioredoxin_domain"/>
</dbReference>
<dbReference type="RefSeq" id="WP_254165442.1">
    <property type="nucleotide sequence ID" value="NZ_JAHESF010000017.1"/>
</dbReference>
<evidence type="ECO:0000256" key="4">
    <source>
        <dbReference type="ARBA" id="ARBA00023284"/>
    </source>
</evidence>
<keyword evidence="2" id="KW-0201">Cytochrome c-type biogenesis</keyword>
<dbReference type="PANTHER" id="PTHR42852:SF6">
    <property type="entry name" value="THIOL:DISULFIDE INTERCHANGE PROTEIN DSBE"/>
    <property type="match status" value="1"/>
</dbReference>
<dbReference type="GO" id="GO:0017004">
    <property type="term" value="P:cytochrome complex assembly"/>
    <property type="evidence" value="ECO:0007669"/>
    <property type="project" value="UniProtKB-KW"/>
</dbReference>
<keyword evidence="7" id="KW-1185">Reference proteome</keyword>
<evidence type="ECO:0000313" key="6">
    <source>
        <dbReference type="EMBL" id="MBT1698735.1"/>
    </source>
</evidence>
<dbReference type="InterPro" id="IPR036249">
    <property type="entry name" value="Thioredoxin-like_sf"/>
</dbReference>
<dbReference type="Gene3D" id="3.40.30.10">
    <property type="entry name" value="Glutaredoxin"/>
    <property type="match status" value="1"/>
</dbReference>
<comment type="subcellular location">
    <subcellularLocation>
        <location evidence="1">Cell envelope</location>
    </subcellularLocation>
</comment>
<accession>A0AAP2DLX8</accession>
<organism evidence="6 7">
    <name type="scientific">Chryseosolibacter histidini</name>
    <dbReference type="NCBI Taxonomy" id="2782349"/>
    <lineage>
        <taxon>Bacteria</taxon>
        <taxon>Pseudomonadati</taxon>
        <taxon>Bacteroidota</taxon>
        <taxon>Cytophagia</taxon>
        <taxon>Cytophagales</taxon>
        <taxon>Chryseotaleaceae</taxon>
        <taxon>Chryseosolibacter</taxon>
    </lineage>
</organism>
<dbReference type="PANTHER" id="PTHR42852">
    <property type="entry name" value="THIOL:DISULFIDE INTERCHANGE PROTEIN DSBE"/>
    <property type="match status" value="1"/>
</dbReference>
<sequence>MITNTGSDASVVRIMITNSFSFETSTLAEGKPDSAGRVTFEFPLSEATLATIETGVSVAEDKRIPIYLAPGYDLEITLNASGLIAHCEGKGSEPNNYLAKVNDLIRTIVWAGGKHINKRDSASFFHQLDSLDLQLRDFHHHYIDTVDLAIEIADLLSKRNTVSVLYLKQNYEWNAGARNGFKNRKRIEAIMDEIPFDSTLLSYRVLEYATMLHMNMVLKFHVSPRKASQEEPFSEAPAPEFAIDTKIENGEFSPELKTFLKAKNIAFWLTAKGITPPVDSLYREFKKRYPNSSYLPSLNKRFDMWFAIAPGQPAPDFSGNTPDGKKISLSDLKGKIVYVDVWATWCGPCVAEMPHMRKLQDRFSKNEDVAFVLISVDEKEEAWKKKIAGDMKGLGTYSIREQKQDGGSPFQKVYQISGIPRYILIDQAGKIVAAEAERPSSGDVIAAEINKLLNKKQEG</sequence>
<dbReference type="GO" id="GO:0016491">
    <property type="term" value="F:oxidoreductase activity"/>
    <property type="evidence" value="ECO:0007669"/>
    <property type="project" value="InterPro"/>
</dbReference>